<accession>A0A0C4CSF2</accession>
<evidence type="ECO:0000259" key="4">
    <source>
        <dbReference type="Pfam" id="PF06985"/>
    </source>
</evidence>
<dbReference type="AlphaFoldDB" id="A0A0C4CSF2"/>
<keyword evidence="7" id="KW-1185">Reference proteome</keyword>
<reference evidence="6" key="4">
    <citation type="journal article" date="2015" name="G3 (Bethesda)">
        <title>Genome sequences of three phytopathogenic species of the Magnaporthaceae family of fungi.</title>
        <authorList>
            <person name="Okagaki L.H."/>
            <person name="Nunes C.C."/>
            <person name="Sailsbery J."/>
            <person name="Clay B."/>
            <person name="Brown D."/>
            <person name="John T."/>
            <person name="Oh Y."/>
            <person name="Young N."/>
            <person name="Fitzgerald M."/>
            <person name="Haas B.J."/>
            <person name="Zeng Q."/>
            <person name="Young S."/>
            <person name="Adiconis X."/>
            <person name="Fan L."/>
            <person name="Levin J.Z."/>
            <person name="Mitchell T.K."/>
            <person name="Okubara P.A."/>
            <person name="Farman M.L."/>
            <person name="Kohn L.M."/>
            <person name="Birren B."/>
            <person name="Ma L.-J."/>
            <person name="Dean R.A."/>
        </authorList>
    </citation>
    <scope>NUCLEOTIDE SEQUENCE</scope>
    <source>
        <strain evidence="6">ATCC 64411 / 73-15</strain>
    </source>
</reference>
<dbReference type="InterPro" id="IPR036770">
    <property type="entry name" value="Ankyrin_rpt-contain_sf"/>
</dbReference>
<dbReference type="PROSITE" id="PS50297">
    <property type="entry name" value="ANK_REP_REGION"/>
    <property type="match status" value="4"/>
</dbReference>
<feature type="repeat" description="ANK" evidence="3">
    <location>
        <begin position="550"/>
        <end position="582"/>
    </location>
</feature>
<dbReference type="Proteomes" id="UP000011715">
    <property type="component" value="Unassembled WGS sequence"/>
</dbReference>
<dbReference type="EMBL" id="GL876969">
    <property type="protein sequence ID" value="KLU86792.1"/>
    <property type="molecule type" value="Genomic_DNA"/>
</dbReference>
<evidence type="ECO:0000256" key="3">
    <source>
        <dbReference type="PROSITE-ProRule" id="PRU00023"/>
    </source>
</evidence>
<evidence type="ECO:0000256" key="2">
    <source>
        <dbReference type="ARBA" id="ARBA00023043"/>
    </source>
</evidence>
<dbReference type="EnsemblFungi" id="MAPG_05802T0">
    <property type="protein sequence ID" value="MAPG_05802T0"/>
    <property type="gene ID" value="MAPG_05802"/>
</dbReference>
<feature type="repeat" description="ANK" evidence="3">
    <location>
        <begin position="517"/>
        <end position="549"/>
    </location>
</feature>
<dbReference type="PANTHER" id="PTHR24126:SF14">
    <property type="entry name" value="ANK_REP_REGION DOMAIN-CONTAINING PROTEIN"/>
    <property type="match status" value="1"/>
</dbReference>
<dbReference type="eggNOG" id="KOG4177">
    <property type="taxonomic scope" value="Eukaryota"/>
</dbReference>
<keyword evidence="1" id="KW-0677">Repeat</keyword>
<evidence type="ECO:0000313" key="7">
    <source>
        <dbReference type="Proteomes" id="UP000011715"/>
    </source>
</evidence>
<reference evidence="5" key="3">
    <citation type="submission" date="2011-03" db="EMBL/GenBank/DDBJ databases">
        <title>Annotation of Magnaporthe poae ATCC 64411.</title>
        <authorList>
            <person name="Ma L.-J."/>
            <person name="Dead R."/>
            <person name="Young S.K."/>
            <person name="Zeng Q."/>
            <person name="Gargeya S."/>
            <person name="Fitzgerald M."/>
            <person name="Haas B."/>
            <person name="Abouelleil A."/>
            <person name="Alvarado L."/>
            <person name="Arachchi H.M."/>
            <person name="Berlin A."/>
            <person name="Brown A."/>
            <person name="Chapman S.B."/>
            <person name="Chen Z."/>
            <person name="Dunbar C."/>
            <person name="Freedman E."/>
            <person name="Gearin G."/>
            <person name="Gellesch M."/>
            <person name="Goldberg J."/>
            <person name="Griggs A."/>
            <person name="Gujja S."/>
            <person name="Heiman D."/>
            <person name="Howarth C."/>
            <person name="Larson L."/>
            <person name="Lui A."/>
            <person name="MacDonald P.J.P."/>
            <person name="Mehta T."/>
            <person name="Montmayeur A."/>
            <person name="Murphy C."/>
            <person name="Neiman D."/>
            <person name="Pearson M."/>
            <person name="Priest M."/>
            <person name="Roberts A."/>
            <person name="Saif S."/>
            <person name="Shea T."/>
            <person name="Shenoy N."/>
            <person name="Sisk P."/>
            <person name="Stolte C."/>
            <person name="Sykes S."/>
            <person name="Yandava C."/>
            <person name="Wortman J."/>
            <person name="Nusbaum C."/>
            <person name="Birren B."/>
        </authorList>
    </citation>
    <scope>NUCLEOTIDE SEQUENCE</scope>
    <source>
        <strain evidence="5">ATCC 64411</strain>
    </source>
</reference>
<dbReference type="STRING" id="644358.A0A0C4CSF2"/>
<evidence type="ECO:0000313" key="5">
    <source>
        <dbReference type="EMBL" id="KLU86792.1"/>
    </source>
</evidence>
<dbReference type="InterPro" id="IPR002110">
    <property type="entry name" value="Ankyrin_rpt"/>
</dbReference>
<keyword evidence="2 3" id="KW-0040">ANK repeat</keyword>
<dbReference type="SUPFAM" id="SSF48403">
    <property type="entry name" value="Ankyrin repeat"/>
    <property type="match status" value="1"/>
</dbReference>
<dbReference type="PROSITE" id="PS50088">
    <property type="entry name" value="ANK_REPEAT"/>
    <property type="match status" value="4"/>
</dbReference>
<dbReference type="EMBL" id="ADBL01001386">
    <property type="status" value="NOT_ANNOTATED_CDS"/>
    <property type="molecule type" value="Genomic_DNA"/>
</dbReference>
<feature type="repeat" description="ANK" evidence="3">
    <location>
        <begin position="583"/>
        <end position="616"/>
    </location>
</feature>
<dbReference type="Pfam" id="PF13637">
    <property type="entry name" value="Ank_4"/>
    <property type="match status" value="1"/>
</dbReference>
<dbReference type="Pfam" id="PF06985">
    <property type="entry name" value="HET"/>
    <property type="match status" value="1"/>
</dbReference>
<dbReference type="InterPro" id="IPR010730">
    <property type="entry name" value="HET"/>
</dbReference>
<reference evidence="7" key="2">
    <citation type="submission" date="2010-05" db="EMBL/GenBank/DDBJ databases">
        <title>The genome sequence of Magnaporthe poae strain ATCC 64411.</title>
        <authorList>
            <person name="Ma L.-J."/>
            <person name="Dead R."/>
            <person name="Young S."/>
            <person name="Zeng Q."/>
            <person name="Koehrsen M."/>
            <person name="Alvarado L."/>
            <person name="Berlin A."/>
            <person name="Chapman S.B."/>
            <person name="Chen Z."/>
            <person name="Freedman E."/>
            <person name="Gellesch M."/>
            <person name="Goldberg J."/>
            <person name="Griggs A."/>
            <person name="Gujja S."/>
            <person name="Heilman E.R."/>
            <person name="Heiman D."/>
            <person name="Hepburn T."/>
            <person name="Howarth C."/>
            <person name="Jen D."/>
            <person name="Larson L."/>
            <person name="Mehta T."/>
            <person name="Neiman D."/>
            <person name="Pearson M."/>
            <person name="Roberts A."/>
            <person name="Saif S."/>
            <person name="Shea T."/>
            <person name="Shenoy N."/>
            <person name="Sisk P."/>
            <person name="Stolte C."/>
            <person name="Sykes S."/>
            <person name="Walk T."/>
            <person name="White J."/>
            <person name="Yandava C."/>
            <person name="Haas B."/>
            <person name="Nusbaum C."/>
            <person name="Birren B."/>
        </authorList>
    </citation>
    <scope>NUCLEOTIDE SEQUENCE [LARGE SCALE GENOMIC DNA]</scope>
    <source>
        <strain evidence="7">ATCC 64411 / 73-15</strain>
    </source>
</reference>
<dbReference type="OMA" id="KHIAING"/>
<reference evidence="5" key="1">
    <citation type="submission" date="2010-05" db="EMBL/GenBank/DDBJ databases">
        <title>The Genome Sequence of Magnaporthe poae strain ATCC 64411.</title>
        <authorList>
            <consortium name="The Broad Institute Genome Sequencing Platform"/>
            <consortium name="Broad Institute Genome Sequencing Center for Infectious Disease"/>
            <person name="Ma L.-J."/>
            <person name="Dead R."/>
            <person name="Young S."/>
            <person name="Zeng Q."/>
            <person name="Koehrsen M."/>
            <person name="Alvarado L."/>
            <person name="Berlin A."/>
            <person name="Chapman S.B."/>
            <person name="Chen Z."/>
            <person name="Freedman E."/>
            <person name="Gellesch M."/>
            <person name="Goldberg J."/>
            <person name="Griggs A."/>
            <person name="Gujja S."/>
            <person name="Heilman E.R."/>
            <person name="Heiman D."/>
            <person name="Hepburn T."/>
            <person name="Howarth C."/>
            <person name="Jen D."/>
            <person name="Larson L."/>
            <person name="Mehta T."/>
            <person name="Neiman D."/>
            <person name="Pearson M."/>
            <person name="Roberts A."/>
            <person name="Saif S."/>
            <person name="Shea T."/>
            <person name="Shenoy N."/>
            <person name="Sisk P."/>
            <person name="Stolte C."/>
            <person name="Sykes S."/>
            <person name="Walk T."/>
            <person name="White J."/>
            <person name="Yandava C."/>
            <person name="Haas B."/>
            <person name="Nusbaum C."/>
            <person name="Birren B."/>
        </authorList>
    </citation>
    <scope>NUCLEOTIDE SEQUENCE</scope>
    <source>
        <strain evidence="5">ATCC 64411</strain>
    </source>
</reference>
<dbReference type="VEuPathDB" id="FungiDB:MAPG_05802"/>
<feature type="domain" description="Heterokaryon incompatibility" evidence="4">
    <location>
        <begin position="49"/>
        <end position="212"/>
    </location>
</feature>
<evidence type="ECO:0000256" key="1">
    <source>
        <dbReference type="ARBA" id="ARBA00022737"/>
    </source>
</evidence>
<dbReference type="OrthoDB" id="3477286at2759"/>
<dbReference type="EnsemblFungi" id="MAPG_05802T1">
    <property type="protein sequence ID" value="MAPG_05802T1"/>
    <property type="gene ID" value="MAPG_05802"/>
</dbReference>
<name>A0A0C4CSF2_MAGP6</name>
<dbReference type="Pfam" id="PF12796">
    <property type="entry name" value="Ank_2"/>
    <property type="match status" value="2"/>
</dbReference>
<dbReference type="SMART" id="SM00248">
    <property type="entry name" value="ANK"/>
    <property type="match status" value="6"/>
</dbReference>
<gene>
    <name evidence="5" type="ORF">MAPG_05802</name>
</gene>
<proteinExistence type="predicted"/>
<dbReference type="PANTHER" id="PTHR24126">
    <property type="entry name" value="ANKYRIN REPEAT, PH AND SEC7 DOMAIN CONTAINING PROTEIN SECG-RELATED"/>
    <property type="match status" value="1"/>
</dbReference>
<organism evidence="6 7">
    <name type="scientific">Magnaporthiopsis poae (strain ATCC 64411 / 73-15)</name>
    <name type="common">Kentucky bluegrass fungus</name>
    <name type="synonym">Magnaporthe poae</name>
    <dbReference type="NCBI Taxonomy" id="644358"/>
    <lineage>
        <taxon>Eukaryota</taxon>
        <taxon>Fungi</taxon>
        <taxon>Dikarya</taxon>
        <taxon>Ascomycota</taxon>
        <taxon>Pezizomycotina</taxon>
        <taxon>Sordariomycetes</taxon>
        <taxon>Sordariomycetidae</taxon>
        <taxon>Magnaporthales</taxon>
        <taxon>Magnaporthaceae</taxon>
        <taxon>Magnaporthiopsis</taxon>
    </lineage>
</organism>
<reference evidence="6" key="5">
    <citation type="submission" date="2015-06" db="UniProtKB">
        <authorList>
            <consortium name="EnsemblFungi"/>
        </authorList>
    </citation>
    <scope>IDENTIFICATION</scope>
    <source>
        <strain evidence="6">ATCC 64411</strain>
    </source>
</reference>
<evidence type="ECO:0000313" key="6">
    <source>
        <dbReference type="EnsemblFungi" id="MAPG_05802T0"/>
    </source>
</evidence>
<dbReference type="EMBL" id="GL876969">
    <property type="protein sequence ID" value="KLU86793.1"/>
    <property type="molecule type" value="Genomic_DNA"/>
</dbReference>
<sequence length="638" mass="71290">MDTYRYNPIDLATDAIRLVRLFSSAGDDDAPIKCELVETFLHQVEGVPYEALSYTWGTASDRFNIEIESRTHAVTPNLHQALRSLRRSDEDRMLWVDAICIDQTNDKERGHQVGQMTLIYRLAERVLIWLGPGDWDTDMLLDWMDQLDRRVVSGPNYKRTSIDCWRIECLDLLGGLGDGIVTHSSSLSKENVSRLPALFNAPWFRRVWVLQEAANARTAIIMCGRRAVASRTFSLVPLLLNINVDEGTQSVLDILPGPRRGSSWWKERRDLETLLTRFAAHEATDQVDRIYALFGISSDICTSSLLRPDYEIDPCRTVQNTMGQLLLSNITDQPLRESLTAMLPRWDVAKFMSGLPRLRREVFRFAITNNRKKLAVHVLPALSFTDLNEPAPHFADIIDPTVSVVVNYRSKPLLWDAQNELEGVVRLLVEAGADKEAKDHCGRTLLPWAAQNGYEGVARLLLEAGADKEATGNGSTPLNWAVEFGTRTAPMDTLVKYSVQHFVPVHLITHKEAKSPYGLTPLLWAVKKGNESVASLLLKAGADKEAKDADGFTPLLWAAKNRNESVASLLVNAGADKEAKGADGFTPLFWAVRHGRQEGLVRLLVEAGADKEAKDDEGLTPLNWAVEFGYEGVVKLLQ</sequence>
<feature type="repeat" description="ANK" evidence="3">
    <location>
        <begin position="441"/>
        <end position="473"/>
    </location>
</feature>
<dbReference type="Gene3D" id="1.25.40.20">
    <property type="entry name" value="Ankyrin repeat-containing domain"/>
    <property type="match status" value="3"/>
</dbReference>
<protein>
    <recommendedName>
        <fullName evidence="4">Heterokaryon incompatibility domain-containing protein</fullName>
    </recommendedName>
</protein>